<dbReference type="OrthoDB" id="206104at2157"/>
<dbReference type="AlphaFoldDB" id="A0A7D6CT65"/>
<dbReference type="InterPro" id="IPR006311">
    <property type="entry name" value="TAT_signal"/>
</dbReference>
<evidence type="ECO:0000256" key="1">
    <source>
        <dbReference type="SAM" id="MobiDB-lite"/>
    </source>
</evidence>
<proteinExistence type="predicted"/>
<feature type="region of interest" description="Disordered" evidence="1">
    <location>
        <begin position="145"/>
        <end position="182"/>
    </location>
</feature>
<dbReference type="InterPro" id="IPR058473">
    <property type="entry name" value="DUF8159"/>
</dbReference>
<dbReference type="Pfam" id="PF26490">
    <property type="entry name" value="DUF8159"/>
    <property type="match status" value="1"/>
</dbReference>
<dbReference type="PROSITE" id="PS51318">
    <property type="entry name" value="TAT"/>
    <property type="match status" value="1"/>
</dbReference>
<evidence type="ECO:0000313" key="3">
    <source>
        <dbReference type="EMBL" id="QLK27530.1"/>
    </source>
</evidence>
<keyword evidence="4" id="KW-1185">Reference proteome</keyword>
<feature type="region of interest" description="Disordered" evidence="1">
    <location>
        <begin position="206"/>
        <end position="238"/>
    </location>
</feature>
<feature type="region of interest" description="Disordered" evidence="1">
    <location>
        <begin position="37"/>
        <end position="56"/>
    </location>
</feature>
<dbReference type="Proteomes" id="UP000510869">
    <property type="component" value="Chromosome"/>
</dbReference>
<name>A0A7D6CT65_9EURY</name>
<organism evidence="3 4">
    <name type="scientific">Natrinema zhouii</name>
    <dbReference type="NCBI Taxonomy" id="1710539"/>
    <lineage>
        <taxon>Archaea</taxon>
        <taxon>Methanobacteriati</taxon>
        <taxon>Methanobacteriota</taxon>
        <taxon>Stenosarchaea group</taxon>
        <taxon>Halobacteria</taxon>
        <taxon>Halobacteriales</taxon>
        <taxon>Natrialbaceae</taxon>
        <taxon>Natrinema</taxon>
    </lineage>
</organism>
<dbReference type="EMBL" id="CP059154">
    <property type="protein sequence ID" value="QLK27530.1"/>
    <property type="molecule type" value="Genomic_DNA"/>
</dbReference>
<feature type="domain" description="DUF8159" evidence="2">
    <location>
        <begin position="52"/>
        <end position="146"/>
    </location>
</feature>
<sequence length="238" mass="25638">MTDDPASTPSRRRVLGAAAGTALTAATAGCLGSLLGTNSSNLIEPEEPSDPPDGTPGEFYYFLEDHDIEVDRLARGDDELYLTYRSDATDVEESNEEITVIYEIYKQALIHRGSDIEFLYTEISNPFDEQAHGWGIDTEWIHQFDSTADGGDDLETDNETVGNQTAGNESAGNETNGSGSGTAIDMNRFSLWNNIMNSKVYGEDVEADGNDVSLDDPNGTVDDSDGADDETVANESGD</sequence>
<feature type="compositionally biased region" description="Polar residues" evidence="1">
    <location>
        <begin position="159"/>
        <end position="177"/>
    </location>
</feature>
<dbReference type="GeneID" id="56143137"/>
<reference evidence="3 4" key="1">
    <citation type="submission" date="2020-07" db="EMBL/GenBank/DDBJ databases">
        <title>Natrinema (YPL30) sp. nov. and Haloterrigena xxxxxx (YPL8) sp. nov., isolated from a salt mine.</title>
        <authorList>
            <person name="Cui H."/>
        </authorList>
    </citation>
    <scope>NUCLEOTIDE SEQUENCE [LARGE SCALE GENOMIC DNA]</scope>
    <source>
        <strain evidence="3 4">YPL13</strain>
    </source>
</reference>
<dbReference type="RefSeq" id="WP_180842691.1">
    <property type="nucleotide sequence ID" value="NZ_CP059154.1"/>
</dbReference>
<gene>
    <name evidence="3" type="ORF">HYG81_07990</name>
</gene>
<accession>A0A7D6CT65</accession>
<protein>
    <recommendedName>
        <fullName evidence="2">DUF8159 domain-containing protein</fullName>
    </recommendedName>
</protein>
<feature type="compositionally biased region" description="Acidic residues" evidence="1">
    <location>
        <begin position="222"/>
        <end position="238"/>
    </location>
</feature>
<evidence type="ECO:0000313" key="4">
    <source>
        <dbReference type="Proteomes" id="UP000510869"/>
    </source>
</evidence>
<dbReference type="KEGG" id="nay:HYG81_07990"/>
<evidence type="ECO:0000259" key="2">
    <source>
        <dbReference type="Pfam" id="PF26490"/>
    </source>
</evidence>